<dbReference type="GO" id="GO:0008569">
    <property type="term" value="F:minus-end-directed microtubule motor activity"/>
    <property type="evidence" value="ECO:0007669"/>
    <property type="project" value="InterPro"/>
</dbReference>
<keyword evidence="19" id="KW-0966">Cell projection</keyword>
<dbReference type="GeneID" id="9682704"/>
<dbReference type="GO" id="GO:0045505">
    <property type="term" value="F:dynein intermediate chain binding"/>
    <property type="evidence" value="ECO:0007669"/>
    <property type="project" value="InterPro"/>
</dbReference>
<dbReference type="Pfam" id="PF08385">
    <property type="entry name" value="DHC_N1"/>
    <property type="match status" value="1"/>
</dbReference>
<keyword evidence="13" id="KW-0243">Dynein</keyword>
<feature type="domain" description="AAA+ ATPase" evidence="22">
    <location>
        <begin position="1840"/>
        <end position="1950"/>
    </location>
</feature>
<dbReference type="OrthoDB" id="447173at2759"/>
<dbReference type="KEGG" id="mpp:MICPUCDRAFT_46683"/>
<dbReference type="FunFam" id="3.40.50.300:FF:000071">
    <property type="entry name" value="Cytoplasmic dynein heavy chain 1"/>
    <property type="match status" value="1"/>
</dbReference>
<dbReference type="GO" id="GO:0005874">
    <property type="term" value="C:microtubule"/>
    <property type="evidence" value="ECO:0007669"/>
    <property type="project" value="UniProtKB-KW"/>
</dbReference>
<feature type="coiled-coil region" evidence="21">
    <location>
        <begin position="3029"/>
        <end position="3056"/>
    </location>
</feature>
<evidence type="ECO:0000256" key="16">
    <source>
        <dbReference type="ARBA" id="ARBA00023136"/>
    </source>
</evidence>
<dbReference type="Pfam" id="PF03028">
    <property type="entry name" value="Dynein_heavy"/>
    <property type="match status" value="1"/>
</dbReference>
<evidence type="ECO:0000256" key="17">
    <source>
        <dbReference type="ARBA" id="ARBA00023175"/>
    </source>
</evidence>
<dbReference type="Pfam" id="PF12775">
    <property type="entry name" value="AAA_7"/>
    <property type="match status" value="1"/>
</dbReference>
<keyword evidence="10" id="KW-0970">Cilium biogenesis/degradation</keyword>
<evidence type="ECO:0000256" key="18">
    <source>
        <dbReference type="ARBA" id="ARBA00023212"/>
    </source>
</evidence>
<dbReference type="GO" id="GO:0007018">
    <property type="term" value="P:microtubule-based movement"/>
    <property type="evidence" value="ECO:0007669"/>
    <property type="project" value="InterPro"/>
</dbReference>
<dbReference type="InterPro" id="IPR035706">
    <property type="entry name" value="AAA_9"/>
</dbReference>
<evidence type="ECO:0000256" key="5">
    <source>
        <dbReference type="ARBA" id="ARBA00022473"/>
    </source>
</evidence>
<evidence type="ECO:0000256" key="15">
    <source>
        <dbReference type="ARBA" id="ARBA00023069"/>
    </source>
</evidence>
<dbReference type="OMA" id="WCKERVS"/>
<dbReference type="InterPro" id="IPR042222">
    <property type="entry name" value="Dynein_2_N"/>
</dbReference>
<dbReference type="InterPro" id="IPR042228">
    <property type="entry name" value="Dynein_linker_3"/>
</dbReference>
<dbReference type="Gene3D" id="1.10.8.1220">
    <property type="match status" value="1"/>
</dbReference>
<dbReference type="Pfam" id="PF12781">
    <property type="entry name" value="AAA_9"/>
    <property type="match status" value="1"/>
</dbReference>
<dbReference type="FunFam" id="3.20.180.20:FF:000002">
    <property type="entry name" value="Cytoplasmic dynein heavy chain 1"/>
    <property type="match status" value="1"/>
</dbReference>
<evidence type="ECO:0000256" key="7">
    <source>
        <dbReference type="ARBA" id="ARBA00022490"/>
    </source>
</evidence>
<dbReference type="InterPro" id="IPR027417">
    <property type="entry name" value="P-loop_NTPase"/>
</dbReference>
<gene>
    <name evidence="23" type="primary">CDHC1B</name>
    <name evidence="23" type="ORF">MICPUCDRAFT_46683</name>
</gene>
<evidence type="ECO:0000256" key="8">
    <source>
        <dbReference type="ARBA" id="ARBA00022701"/>
    </source>
</evidence>
<evidence type="ECO:0000256" key="1">
    <source>
        <dbReference type="ARBA" id="ARBA00004230"/>
    </source>
</evidence>
<dbReference type="PANTHER" id="PTHR45703:SF22">
    <property type="entry name" value="DYNEIN CYTOPLASMIC 2 HEAVY CHAIN 1"/>
    <property type="match status" value="1"/>
</dbReference>
<dbReference type="GO" id="GO:0060271">
    <property type="term" value="P:cilium assembly"/>
    <property type="evidence" value="ECO:0007669"/>
    <property type="project" value="UniProtKB-ARBA"/>
</dbReference>
<feature type="coiled-coil region" evidence="21">
    <location>
        <begin position="3230"/>
        <end position="3306"/>
    </location>
</feature>
<dbReference type="Pfam" id="PF18198">
    <property type="entry name" value="AAA_lid_11"/>
    <property type="match status" value="1"/>
</dbReference>
<dbReference type="InterPro" id="IPR035699">
    <property type="entry name" value="AAA_6"/>
</dbReference>
<dbReference type="FunFam" id="3.40.50.300:FF:000598">
    <property type="entry name" value="Dynein cytoplasmic 2 heavy chain 1"/>
    <property type="match status" value="1"/>
</dbReference>
<evidence type="ECO:0000313" key="24">
    <source>
        <dbReference type="Proteomes" id="UP000001876"/>
    </source>
</evidence>
<dbReference type="Pfam" id="PF22597">
    <property type="entry name" value="DYN_lid"/>
    <property type="match status" value="1"/>
</dbReference>
<evidence type="ECO:0000256" key="14">
    <source>
        <dbReference type="ARBA" id="ARBA00023054"/>
    </source>
</evidence>
<keyword evidence="8" id="KW-0493">Microtubule</keyword>
<keyword evidence="7" id="KW-0963">Cytoplasm</keyword>
<dbReference type="Gene3D" id="1.10.8.720">
    <property type="entry name" value="Region D6 of dynein motor"/>
    <property type="match status" value="1"/>
</dbReference>
<accession>C1MPD7</accession>
<dbReference type="Pfam" id="PF08393">
    <property type="entry name" value="DHC_N2"/>
    <property type="match status" value="1"/>
</dbReference>
<comment type="similarity">
    <text evidence="4">Belongs to the dynein heavy chain family.</text>
</comment>
<proteinExistence type="inferred from homology"/>
<dbReference type="Gene3D" id="1.20.920.30">
    <property type="match status" value="1"/>
</dbReference>
<name>C1MPD7_MICPC</name>
<evidence type="ECO:0000256" key="3">
    <source>
        <dbReference type="ARBA" id="ARBA00004522"/>
    </source>
</evidence>
<evidence type="ECO:0000256" key="10">
    <source>
        <dbReference type="ARBA" id="ARBA00022794"/>
    </source>
</evidence>
<evidence type="ECO:0000256" key="13">
    <source>
        <dbReference type="ARBA" id="ARBA00023017"/>
    </source>
</evidence>
<evidence type="ECO:0000256" key="11">
    <source>
        <dbReference type="ARBA" id="ARBA00022840"/>
    </source>
</evidence>
<dbReference type="EMBL" id="GG663737">
    <property type="protein sequence ID" value="EEH58910.1"/>
    <property type="molecule type" value="Genomic_DNA"/>
</dbReference>
<dbReference type="GO" id="GO:0005524">
    <property type="term" value="F:ATP binding"/>
    <property type="evidence" value="ECO:0007669"/>
    <property type="project" value="UniProtKB-KW"/>
</dbReference>
<dbReference type="Gene3D" id="3.10.490.20">
    <property type="match status" value="1"/>
</dbReference>
<dbReference type="Gene3D" id="1.10.8.710">
    <property type="match status" value="1"/>
</dbReference>
<comment type="subcellular location">
    <subcellularLocation>
        <location evidence="3">Cell projection</location>
        <location evidence="3">Cilium membrane</location>
        <topology evidence="3">Peripheral membrane protein</topology>
        <orientation evidence="3">Cytoplasmic side</orientation>
    </subcellularLocation>
    <subcellularLocation>
        <location evidence="1">Cell projection</location>
        <location evidence="1">Cilium</location>
        <location evidence="1">Flagellum</location>
    </subcellularLocation>
    <subcellularLocation>
        <location evidence="2">Cytoplasm</location>
        <location evidence="2">Cytoskeleton</location>
    </subcellularLocation>
</comment>
<keyword evidence="18" id="KW-0206">Cytoskeleton</keyword>
<dbReference type="GO" id="GO:0060170">
    <property type="term" value="C:ciliary membrane"/>
    <property type="evidence" value="ECO:0007669"/>
    <property type="project" value="UniProtKB-SubCell"/>
</dbReference>
<keyword evidence="5" id="KW-0217">Developmental protein</keyword>
<dbReference type="FunFam" id="3.40.50.300:FF:000706">
    <property type="entry name" value="Cytoplasmic dynein 2 heavy chain 1"/>
    <property type="match status" value="1"/>
</dbReference>
<dbReference type="InterPro" id="IPR043160">
    <property type="entry name" value="Dynein_C_barrel"/>
</dbReference>
<evidence type="ECO:0000313" key="23">
    <source>
        <dbReference type="EMBL" id="EEH58910.1"/>
    </source>
</evidence>
<dbReference type="Gene3D" id="1.20.58.1120">
    <property type="match status" value="1"/>
</dbReference>
<dbReference type="Pfam" id="PF12777">
    <property type="entry name" value="MT"/>
    <property type="match status" value="1"/>
</dbReference>
<dbReference type="Pfam" id="PF12774">
    <property type="entry name" value="AAA_6"/>
    <property type="match status" value="1"/>
</dbReference>
<dbReference type="InterPro" id="IPR026983">
    <property type="entry name" value="DHC"/>
</dbReference>
<keyword evidence="17" id="KW-0505">Motor protein</keyword>
<dbReference type="InterPro" id="IPR041658">
    <property type="entry name" value="AAA_lid_11"/>
</dbReference>
<keyword evidence="24" id="KW-1185">Reference proteome</keyword>
<evidence type="ECO:0000256" key="9">
    <source>
        <dbReference type="ARBA" id="ARBA00022741"/>
    </source>
</evidence>
<evidence type="ECO:0000256" key="21">
    <source>
        <dbReference type="SAM" id="Coils"/>
    </source>
</evidence>
<dbReference type="FunFam" id="1.20.920.20:FF:000002">
    <property type="entry name" value="Cytoplasmic dynein 1 heavy chain"/>
    <property type="match status" value="1"/>
</dbReference>
<keyword evidence="9" id="KW-0547">Nucleotide-binding</keyword>
<dbReference type="Gene3D" id="3.20.180.20">
    <property type="entry name" value="Dynein heavy chain, N-terminal domain 2"/>
    <property type="match status" value="1"/>
</dbReference>
<dbReference type="InterPro" id="IPR049400">
    <property type="entry name" value="DYNC2H1_AAA_dom"/>
</dbReference>
<evidence type="ECO:0000256" key="6">
    <source>
        <dbReference type="ARBA" id="ARBA00022475"/>
    </source>
</evidence>
<organism evidence="24">
    <name type="scientific">Micromonas pusilla (strain CCMP1545)</name>
    <name type="common">Picoplanktonic green alga</name>
    <dbReference type="NCBI Taxonomy" id="564608"/>
    <lineage>
        <taxon>Eukaryota</taxon>
        <taxon>Viridiplantae</taxon>
        <taxon>Chlorophyta</taxon>
        <taxon>Mamiellophyceae</taxon>
        <taxon>Mamiellales</taxon>
        <taxon>Mamiellaceae</taxon>
        <taxon>Micromonas</taxon>
    </lineage>
</organism>
<evidence type="ECO:0000256" key="2">
    <source>
        <dbReference type="ARBA" id="ARBA00004245"/>
    </source>
</evidence>
<dbReference type="PANTHER" id="PTHR45703">
    <property type="entry name" value="DYNEIN HEAVY CHAIN"/>
    <property type="match status" value="1"/>
</dbReference>
<dbReference type="RefSeq" id="XP_003057265.1">
    <property type="nucleotide sequence ID" value="XM_003057219.1"/>
</dbReference>
<dbReference type="InterPro" id="IPR004273">
    <property type="entry name" value="Dynein_heavy_D6_P-loop"/>
</dbReference>
<keyword evidence="14 21" id="KW-0175">Coiled coil</keyword>
<dbReference type="InterPro" id="IPR041228">
    <property type="entry name" value="Dynein_C"/>
</dbReference>
<dbReference type="Pfam" id="PF21264">
    <property type="entry name" value="DYNC2H1_AAA_dom"/>
    <property type="match status" value="1"/>
</dbReference>
<dbReference type="SMART" id="SM00382">
    <property type="entry name" value="AAA"/>
    <property type="match status" value="2"/>
</dbReference>
<evidence type="ECO:0000259" key="22">
    <source>
        <dbReference type="SMART" id="SM00382"/>
    </source>
</evidence>
<dbReference type="FunFam" id="3.40.50.300:FF:001685">
    <property type="entry name" value="Dynein heavy chain, putative"/>
    <property type="match status" value="1"/>
</dbReference>
<dbReference type="FunFam" id="1.10.8.720:FF:000003">
    <property type="entry name" value="Cytoplasmic dynein heavy chain 2"/>
    <property type="match status" value="1"/>
</dbReference>
<evidence type="ECO:0000256" key="12">
    <source>
        <dbReference type="ARBA" id="ARBA00022846"/>
    </source>
</evidence>
<dbReference type="FunFam" id="1.10.8.710:FF:000001">
    <property type="entry name" value="Dynein axonemal heavy chain 2"/>
    <property type="match status" value="1"/>
</dbReference>
<keyword evidence="11" id="KW-0067">ATP-binding</keyword>
<dbReference type="Gene3D" id="1.20.140.100">
    <property type="entry name" value="Dynein heavy chain, N-terminal domain 2"/>
    <property type="match status" value="1"/>
</dbReference>
<dbReference type="GO" id="GO:0051959">
    <property type="term" value="F:dynein light intermediate chain binding"/>
    <property type="evidence" value="ECO:0007669"/>
    <property type="project" value="InterPro"/>
</dbReference>
<evidence type="ECO:0000256" key="19">
    <source>
        <dbReference type="ARBA" id="ARBA00023273"/>
    </source>
</evidence>
<dbReference type="Pfam" id="PF12780">
    <property type="entry name" value="AAA_8"/>
    <property type="match status" value="1"/>
</dbReference>
<dbReference type="InterPro" id="IPR054354">
    <property type="entry name" value="DYNC2H1-like_lid"/>
</dbReference>
<dbReference type="eggNOG" id="KOG3595">
    <property type="taxonomic scope" value="Eukaryota"/>
</dbReference>
<dbReference type="GO" id="GO:0030286">
    <property type="term" value="C:dynein complex"/>
    <property type="evidence" value="ECO:0007669"/>
    <property type="project" value="UniProtKB-KW"/>
</dbReference>
<dbReference type="InterPro" id="IPR003593">
    <property type="entry name" value="AAA+_ATPase"/>
</dbReference>
<evidence type="ECO:0000256" key="20">
    <source>
        <dbReference type="ARBA" id="ARBA00023902"/>
    </source>
</evidence>
<dbReference type="InterPro" id="IPR024743">
    <property type="entry name" value="Dynein_HC_stalk"/>
</dbReference>
<dbReference type="InterPro" id="IPR013594">
    <property type="entry name" value="Dynein_heavy_tail"/>
</dbReference>
<feature type="domain" description="AAA+ ATPase" evidence="22">
    <location>
        <begin position="2133"/>
        <end position="2578"/>
    </location>
</feature>
<keyword evidence="12" id="KW-0282">Flagellum</keyword>
<dbReference type="GO" id="GO:0008104">
    <property type="term" value="P:intracellular protein localization"/>
    <property type="evidence" value="ECO:0007669"/>
    <property type="project" value="UniProtKB-ARBA"/>
</dbReference>
<keyword evidence="16" id="KW-0472">Membrane</keyword>
<evidence type="ECO:0000256" key="4">
    <source>
        <dbReference type="ARBA" id="ARBA00008887"/>
    </source>
</evidence>
<keyword evidence="15" id="KW-0969">Cilium</keyword>
<keyword evidence="6" id="KW-1003">Cell membrane</keyword>
<protein>
    <recommendedName>
        <fullName evidence="20">Cytoplasmic dynein 2 heavy chain 1</fullName>
    </recommendedName>
</protein>
<dbReference type="GO" id="GO:0031514">
    <property type="term" value="C:motile cilium"/>
    <property type="evidence" value="ECO:0007669"/>
    <property type="project" value="UniProtKB-SubCell"/>
</dbReference>
<dbReference type="InterPro" id="IPR013602">
    <property type="entry name" value="Dynein_heavy_linker"/>
</dbReference>
<dbReference type="InterPro" id="IPR043157">
    <property type="entry name" value="Dynein_AAA1S"/>
</dbReference>
<dbReference type="Gene3D" id="6.10.140.1060">
    <property type="match status" value="1"/>
</dbReference>
<dbReference type="STRING" id="564608.C1MPD7"/>
<sequence length="4425" mass="493735">MLTTAAKHRICTVMSFRASRHRHKNDFGGGYSNVFVPYAALRASNASSVNALPESPSFRFDPSFSARPSTPPAVVTNTLSLSVMHSSSAFASRSNAIFAEACTNPRAVVDGRREVACAVRDGRIDMGDVRAEFVLNTVLDAVSTASTRDALYARLASDEDGAMRAFLDDPTTTVFQATSYAGGDVRCGNVVSFDTSSACQVVLTKLVPRALTASDVPGSVNVSTISHSPVESLYHQLHSVYGPLLSEGTRGGMIDSKLMSLVAELEAGLGNVLRLTGGSKDASVDPGDAPLVGIASPLDEFKLWSEIAFARKAGPKLKARANEMYRAFEPMKERFERLNALPDEEALELVDTCYDCLDVAWGIPDERGKRAFPQRRAEHLMKLIGSSLVAHVQRKLRDVNVWSDSFKTVEGTLRFGHRLLAKWEKTANELTSMTWQGAWTGPAFADATIVKARERLDEVFKMREAQAELEKLLTSEESRSLTLSEVFGPFNGIDPLRVSDFTEATWQAACSDYDERMRPIEDRMSQKLREHFGARLLPSLASAVKKHGDERSAAMAQPHQVLREVARYAELLRRPAVANALAGERKQLADTVEQFLSTIKSDCDKRANALLRYGQSGKAAARVGRNTTEVVDAVVWTVQALERVAVAEEVCGALVVVSHDKSGNRLRDAKQDAAGQQGIELMRESKELHRDIRLLKKNLFDEWQEGIISRLDYFKLDLGSKLMDLDSSSTGHVKLHYNSELVSLLREVRQLSALGFTIRRDIAAEADTARKFYRHGMVLRQVANFYNNIASEMITCQKPMMLDDAVKFESVLTNPKDGLGKVITWNNPTALEKYIGKLQGVAGVLTDKNRRLRKWHRTLAEKVCALFAMDLVRQKEAWKRAVKELRAIFLNLETEFRKDLQGAWRVHWDHQLYKALEYQYHRGLETLNEMLPQVTVNLVFKQRKLQFDPPLEEIRTAHYKQVKDFLNLPLVFKGVSDASEKAGFFRGMMDSQVGAAGCAKVYEKTEALFVKLADEQKKYADWVALGTVDLDSFVETQYADSKDFEEGYTLVKTAMKQADRIPLEIKVDCYTISCIPLKSAVEKQIKELQDALSGCLQRKVLRSKEEMEAFIASGKIVLDTNAQTVEEIGNLRIEAQKLMAEFSGRMSKLRWQVGDLAKLLKQSGGTGAHMAAAMDFSSLDSEWENLSTKLGQMETNLEMQKENLKGVILAKIAEFESKAEAFSARWHEFKPKGMPSGDPSLINGKLEDDYRALQELREDGNKLCLDCEHFNMPRPKFSILDDVAVDIESTKTAWGRFGEFINERNGLSNRDWISIRGRLYELDDFMAKWGERVRESESKDAIAVLLLEQIDEYKRALPGLKFCRGEGWESSHWAQLFSILRFPTKGPEAVTRENLTLQHFLDKADLLIEKADELKTLHSQAQGEVTLREALHQLKVWGLDRNFSLISHTMQGPKGGIVSLIKEWKDLFTEVADNQNLVSSLKDSPFFGPFREETSVWETMMATLSDRLTHMNAIQRKWLYLKPIFARGALPHEQQRFRRVDEDFQTIMQAISVNPLVKAFAQYRMRDSHLSEISTQLDMCQKALAEYLEEKRSMLPRFYFIGDDDLLEILGQAKNPEVIQAHLKKLFAGIHSVVFTEGAGSITAMKSIEGEVVPLLKPVVVSEAVEVWLADIADGMVNSLSNMLVQCLSTKDYEAFPSQVLSLAEQVHFSRKAESAISRGSLRDLSSELGQQLQEYTSFDLEGMRVMQLKVQSLVMDLIHSIDVVDQLRKDRCQDVGQWCWQRQLRYYERGRGGEVAVRMDNGLFSYSYEYQGNAPRLVYTPLTDKCYLTLTQGMHLGYGGNPYGPAGTGKTESVKALGQAMGRQVLVFNCDEEFDFKSMGRIFTGLLKCGAWGCFDEFNRLEEEVLSAVSSQIQMIQAALKSRQSAMHFMGRDFKLNHDAGIFVTLNPAGKGYGGRSKLPDNLKQLFRSVAMTVPNFELIAEVILLAEGFMTARQLGSKLVSLFSLSKQLLSPQQHYDWGLRALKTVLGIAGKLLRDARAAASTGVGPPVDAELESQLIIRAVRVTTLPKLTFTDGRRFAELLNDVYPGVKVTDVSDAELEGAIRLVLAEKHYEDVPSQVEKVLQLHIACSQRIGIIIVGPSGSGKSTLWQILEGAYKKLGRPVKRHVMNPKAIHRQQLLGHMDMDTREWFDGVLTDAARQVVKESLDQHSWIICDGDVDPEWIESLNSVLDDNRLLTLPSGERIQFGSNVNFIFECDDLKFASPATVSRTAMLFLSEEAVDPSLIVKGWLAKQPENIRGHLEAWCNDYFFKALSRALKLPNATRTTKVGTIKNALSHLVGADSRRAFARGLARGLASNMATKARKDFLNELSKLLGEQDLLHVAASSIDRSEAPPAGILEGKWRGVVMVDAVAQVQSLVMPWLESGQPFVLVGPEGCGKALVLDDCFARLRSTSVATIACSAQTTASNVIQKLAQCCGQPQNTSGVAHRVLRPRDSERLVLYLKDINLPKPDKYDTIQLIAFLQQLLTYEGFYDDTQEFIGLMNIQFVCSMNPATTVGRHPITSRFTAIAGIAYMPYIPREQMSEVYERMFGEFVANTKYAKDALRRQLADTVLEVYEKVSEAFSADDHRHYKFTPRTITEWIQALHRYDLQTVDLVQALYYEAGRTFKDRLVGAQAGKHFDTLVSNVFRAYWRVDALENSERVFTTWAVADQRTLALGVASKMGAMPAKGFESHVRSKLVSYERELKELNILLFPEVLERLARFNRVLSQPGGHLLLAGRSGVGRRSTAALVAFMHDFEFFSPKMTLTYDERAFKMDLKRVLAEVGVENKETVLFIEDHQLVTPAILETVNSLLSSGEVPGLFSNLELDQMLGPLKEEMLAVGTMQSSFDFFTARVKAGIHIVLSMDPADDEYAARTESNPALFTRCSMHWMDTWSEEGMLAVPHMLLSKPTNDDEEEEEEEIVVDENIVRQMASVQQTVGGTPRQYVTFVNQYRRIFKAKREEQTEQRTRLTAGLSKLDEAAGKVAELSTQAVEQQKLLAQKQEQADEALQRITVSMSAASERKKEVEALQVKLGQEEQVLISRKAGIEDELKDIQPVIDSARKAVGQIKSDNLNEIKSLRVAPEAIHDVLGGVLTLMGQTDTSWATMKKFLTPKIKDEIIDFDARTVTPRNREAVKKLLQDKAASFEHANIFRVSVAAAPLAAWVKANVKYSIILEKIKPLEDDLQDLVDSLERSKQRVVQCERDLVDLDQEVVDLKAEFGRRTGEAESLKLSLKKAEDQLEAAERLLGKLGGEKARWEEQVSAIDATTQALPRDSLLAAGFITYLPSLPEDKRQDAMTQWTSILGVGRFDLRRFMSSESEMLTWKAEGLPGDGLSMENAIVILQSVQAPLIIDPSTKASEWLKNHAGAKEKASLETVTMHDKRFSNKLELAVRFGKTLVIEEVDKIEPILYSIVRKDLERQGLRWVVQVGDKTVDYNESFRLYLVTRNPYPTIPPAAASVISEVNFTVTRSGLEGQLLGLVIQHEQPELEKQKSHLLQVEEDLKVQLAGLEKTLLHTLATSTGNILENQQLIDSLDETKAKGTTVKESLEESTSLQESLDEQRNAYRPIAEQGSKMFFLTRDLRALSNMYQFSLNSFVALFKSALSGSAPSSNLRERIEVLSHALLQLVFCHVSRSIFNVDRLTFGMHFARHLSRDRADTEEWNHYFGLDTGDGSRSAAGRGAAPNWISPEASKGYENLVAAFPSVVTEYGFNDGAMWGEWMRSPAAETCVPERGIDVKPFMRLLLVQALRPDRLESAMTSFVCDQLGVESIAPPPLSLSRVCEEASCTSPALFIVTPGSDPSQELEEHALKARGNGRYHQLAMGQGQAEEAMRLLVDCARDGDWLCLKNLHLVVAWLPTLEKEIYVLKPHADFRLFLTSEAHAKFPSSLLEGCLKITYEAPPGLKRNVSRTYETWSQQYIADGSPLRAKLLFLLAWFHAVVQERRAYVPQGWSKFYEFSFADLRSSADIIDQACGNGAEPQWSQLHGLLERAIYGGRVDSDYDILVLRTYLKQFFSDEMTGACGSRVRALPGTNITLPNSTNHADFTATLTALDEANSPSLFSLPVNVDRMVQVTNSKNVITSLRTMVLASGASSGFDRDAWSAALRPLLRSWDKLKAANPGIMSAPSAPGPSEAAPVDAFVELEKARGHNAVDEVDKTLATLKAVLKGAELLTPAIFAAGKCLLNNTVPPGWEKRWEGPEEPVKYCKAIVRRMVAVSAMMERVKQGALLAKPVRLEDFFHPETFLNALRQQSAREAGVAIDSLELVTSWDAAKSASVPGAFVDGLRLQGAVFDGRSLRDTAADAAPFARLPVARLSWLVPGHPSASGPSGGGNEPPMRVPLYLTPEREKAIAELQFPVYDSEESARWILAGVAVTLA</sequence>
<dbReference type="Pfam" id="PF18199">
    <property type="entry name" value="Dynein_C"/>
    <property type="match status" value="1"/>
</dbReference>
<feature type="coiled-coil region" evidence="21">
    <location>
        <begin position="1078"/>
        <end position="1141"/>
    </location>
</feature>
<dbReference type="Gene3D" id="3.40.50.300">
    <property type="entry name" value="P-loop containing nucleotide triphosphate hydrolases"/>
    <property type="match status" value="5"/>
</dbReference>
<dbReference type="Gene3D" id="1.20.1270.280">
    <property type="match status" value="1"/>
</dbReference>
<dbReference type="Gene3D" id="1.20.920.20">
    <property type="match status" value="1"/>
</dbReference>
<dbReference type="Proteomes" id="UP000001876">
    <property type="component" value="Unassembled WGS sequence"/>
</dbReference>
<reference evidence="23 24" key="1">
    <citation type="journal article" date="2009" name="Science">
        <title>Green evolution and dynamic adaptations revealed by genomes of the marine picoeukaryotes Micromonas.</title>
        <authorList>
            <person name="Worden A.Z."/>
            <person name="Lee J.H."/>
            <person name="Mock T."/>
            <person name="Rouze P."/>
            <person name="Simmons M.P."/>
            <person name="Aerts A.L."/>
            <person name="Allen A.E."/>
            <person name="Cuvelier M.L."/>
            <person name="Derelle E."/>
            <person name="Everett M.V."/>
            <person name="Foulon E."/>
            <person name="Grimwood J."/>
            <person name="Gundlach H."/>
            <person name="Henrissat B."/>
            <person name="Napoli C."/>
            <person name="McDonald S.M."/>
            <person name="Parker M.S."/>
            <person name="Rombauts S."/>
            <person name="Salamov A."/>
            <person name="Von Dassow P."/>
            <person name="Badger J.H."/>
            <person name="Coutinho P.M."/>
            <person name="Demir E."/>
            <person name="Dubchak I."/>
            <person name="Gentemann C."/>
            <person name="Eikrem W."/>
            <person name="Gready J.E."/>
            <person name="John U."/>
            <person name="Lanier W."/>
            <person name="Lindquist E.A."/>
            <person name="Lucas S."/>
            <person name="Mayer K.F."/>
            <person name="Moreau H."/>
            <person name="Not F."/>
            <person name="Otillar R."/>
            <person name="Panaud O."/>
            <person name="Pangilinan J."/>
            <person name="Paulsen I."/>
            <person name="Piegu B."/>
            <person name="Poliakov A."/>
            <person name="Robbens S."/>
            <person name="Schmutz J."/>
            <person name="Toulza E."/>
            <person name="Wyss T."/>
            <person name="Zelensky A."/>
            <person name="Zhou K."/>
            <person name="Armbrust E.V."/>
            <person name="Bhattacharya D."/>
            <person name="Goodenough U.W."/>
            <person name="Van de Peer Y."/>
            <person name="Grigoriev I.V."/>
        </authorList>
    </citation>
    <scope>NUCLEOTIDE SEQUENCE [LARGE SCALE GENOMIC DNA]</scope>
    <source>
        <strain evidence="23 24">CCMP1545</strain>
    </source>
</reference>
<dbReference type="SUPFAM" id="SSF52540">
    <property type="entry name" value="P-loop containing nucleoside triphosphate hydrolases"/>
    <property type="match status" value="4"/>
</dbReference>
<dbReference type="InterPro" id="IPR042219">
    <property type="entry name" value="AAA_lid_11_sf"/>
</dbReference>
<dbReference type="InterPro" id="IPR024317">
    <property type="entry name" value="Dynein_heavy_chain_D4_dom"/>
</dbReference>